<dbReference type="EMBL" id="CP114413">
    <property type="protein sequence ID" value="WAZ26828.1"/>
    <property type="molecule type" value="Genomic_DNA"/>
</dbReference>
<name>A0ABY7KS41_9ACTN</name>
<sequence>MAQLLLAALDDHQVGDRPAEEAVGLLAPGVQGLKFFKQGIVLSCQSGRCDASSDCWEGLNARRCGGLLEESRTASVEHSELAEVVQGLGDLPAQATVSETACKVGPGVLHAPYCGLECLGEAGAVGELTCQQDPENDSGSAGNRPEVPYDSLPGAGDRPGQPVIVIGPLGVGGGAVTGVEYEQASLRRG</sequence>
<keyword evidence="3" id="KW-1185">Reference proteome</keyword>
<gene>
    <name evidence="2" type="ORF">STRCI_008477</name>
</gene>
<organism evidence="2 3">
    <name type="scientific">Streptomyces cinnabarinus</name>
    <dbReference type="NCBI Taxonomy" id="67287"/>
    <lineage>
        <taxon>Bacteria</taxon>
        <taxon>Bacillati</taxon>
        <taxon>Actinomycetota</taxon>
        <taxon>Actinomycetes</taxon>
        <taxon>Kitasatosporales</taxon>
        <taxon>Streptomycetaceae</taxon>
        <taxon>Streptomyces</taxon>
    </lineage>
</organism>
<evidence type="ECO:0000256" key="1">
    <source>
        <dbReference type="SAM" id="MobiDB-lite"/>
    </source>
</evidence>
<feature type="compositionally biased region" description="Polar residues" evidence="1">
    <location>
        <begin position="130"/>
        <end position="141"/>
    </location>
</feature>
<proteinExistence type="predicted"/>
<dbReference type="Proteomes" id="UP001164439">
    <property type="component" value="Chromosome"/>
</dbReference>
<accession>A0ABY7KS41</accession>
<evidence type="ECO:0000313" key="2">
    <source>
        <dbReference type="EMBL" id="WAZ26828.1"/>
    </source>
</evidence>
<reference evidence="2" key="1">
    <citation type="submission" date="2022-12" db="EMBL/GenBank/DDBJ databases">
        <authorList>
            <person name="Ruckert C."/>
            <person name="Busche T."/>
            <person name="Kalinowski J."/>
            <person name="Wittmann C."/>
        </authorList>
    </citation>
    <scope>NUCLEOTIDE SEQUENCE</scope>
    <source>
        <strain evidence="2">DSM 40467</strain>
    </source>
</reference>
<feature type="region of interest" description="Disordered" evidence="1">
    <location>
        <begin position="130"/>
        <end position="162"/>
    </location>
</feature>
<evidence type="ECO:0000313" key="3">
    <source>
        <dbReference type="Proteomes" id="UP001164439"/>
    </source>
</evidence>
<protein>
    <submittedName>
        <fullName evidence="2">Uncharacterized protein</fullName>
    </submittedName>
</protein>
<dbReference type="RefSeq" id="WP_269664314.1">
    <property type="nucleotide sequence ID" value="NZ_CP114413.1"/>
</dbReference>